<dbReference type="Proteomes" id="UP000094769">
    <property type="component" value="Unassembled WGS sequence"/>
</dbReference>
<evidence type="ECO:0000256" key="4">
    <source>
        <dbReference type="ARBA" id="ARBA00022989"/>
    </source>
</evidence>
<dbReference type="PANTHER" id="PTHR22777">
    <property type="entry name" value="HEMOLYSIN-RELATED"/>
    <property type="match status" value="1"/>
</dbReference>
<dbReference type="CDD" id="cd04590">
    <property type="entry name" value="CBS_pair_CorC_HlyC_assoc"/>
    <property type="match status" value="1"/>
</dbReference>
<evidence type="ECO:0000256" key="3">
    <source>
        <dbReference type="ARBA" id="ARBA00022737"/>
    </source>
</evidence>
<organism evidence="12 13">
    <name type="scientific">Candidatus Thiodiazotropha endolucinida</name>
    <dbReference type="NCBI Taxonomy" id="1655433"/>
    <lineage>
        <taxon>Bacteria</taxon>
        <taxon>Pseudomonadati</taxon>
        <taxon>Pseudomonadota</taxon>
        <taxon>Gammaproteobacteria</taxon>
        <taxon>Chromatiales</taxon>
        <taxon>Sedimenticolaceae</taxon>
        <taxon>Candidatus Thiodiazotropha</taxon>
    </lineage>
</organism>
<evidence type="ECO:0000256" key="1">
    <source>
        <dbReference type="ARBA" id="ARBA00004141"/>
    </source>
</evidence>
<reference evidence="12 13" key="1">
    <citation type="submission" date="2016-06" db="EMBL/GenBank/DDBJ databases">
        <title>Genome sequence of endosymbiont of Candidatus Endolucinida thiodiazotropha.</title>
        <authorList>
            <person name="Poehlein A."/>
            <person name="Koenig S."/>
            <person name="Heiden S.E."/>
            <person name="Thuermer A."/>
            <person name="Voget S."/>
            <person name="Daniel R."/>
            <person name="Markert S."/>
            <person name="Gros O."/>
            <person name="Schweder T."/>
        </authorList>
    </citation>
    <scope>NUCLEOTIDE SEQUENCE [LARGE SCALE GENOMIC DNA]</scope>
    <source>
        <strain evidence="12 13">COS</strain>
    </source>
</reference>
<dbReference type="SUPFAM" id="SSF54631">
    <property type="entry name" value="CBS-domain pair"/>
    <property type="match status" value="1"/>
</dbReference>
<dbReference type="EMBL" id="MARB01000009">
    <property type="protein sequence ID" value="ODJ87867.1"/>
    <property type="molecule type" value="Genomic_DNA"/>
</dbReference>
<keyword evidence="4 8" id="KW-1133">Transmembrane helix</keyword>
<evidence type="ECO:0000313" key="13">
    <source>
        <dbReference type="Proteomes" id="UP000094769"/>
    </source>
</evidence>
<accession>A0A7Z1AFH0</accession>
<evidence type="ECO:0000259" key="10">
    <source>
        <dbReference type="PROSITE" id="PS51371"/>
    </source>
</evidence>
<proteinExistence type="predicted"/>
<feature type="transmembrane region" description="Helical" evidence="9">
    <location>
        <begin position="88"/>
        <end position="107"/>
    </location>
</feature>
<keyword evidence="6 8" id="KW-0472">Membrane</keyword>
<feature type="transmembrane region" description="Helical" evidence="9">
    <location>
        <begin position="58"/>
        <end position="76"/>
    </location>
</feature>
<dbReference type="RefSeq" id="WP_069124465.1">
    <property type="nucleotide sequence ID" value="NZ_MARB01000009.1"/>
</dbReference>
<evidence type="ECO:0000256" key="2">
    <source>
        <dbReference type="ARBA" id="ARBA00022692"/>
    </source>
</evidence>
<evidence type="ECO:0000256" key="7">
    <source>
        <dbReference type="PROSITE-ProRule" id="PRU00703"/>
    </source>
</evidence>
<evidence type="ECO:0000256" key="6">
    <source>
        <dbReference type="ARBA" id="ARBA00023136"/>
    </source>
</evidence>
<evidence type="ECO:0000256" key="5">
    <source>
        <dbReference type="ARBA" id="ARBA00023122"/>
    </source>
</evidence>
<evidence type="ECO:0000256" key="8">
    <source>
        <dbReference type="PROSITE-ProRule" id="PRU01193"/>
    </source>
</evidence>
<evidence type="ECO:0000256" key="9">
    <source>
        <dbReference type="SAM" id="Phobius"/>
    </source>
</evidence>
<gene>
    <name evidence="12" type="primary">corC_2</name>
    <name evidence="12" type="ORF">CODIS_19750</name>
</gene>
<evidence type="ECO:0000259" key="11">
    <source>
        <dbReference type="PROSITE" id="PS51846"/>
    </source>
</evidence>
<dbReference type="Pfam" id="PF01595">
    <property type="entry name" value="CNNM"/>
    <property type="match status" value="1"/>
</dbReference>
<dbReference type="PROSITE" id="PS51846">
    <property type="entry name" value="CNNM"/>
    <property type="match status" value="1"/>
</dbReference>
<dbReference type="Gene3D" id="3.10.580.10">
    <property type="entry name" value="CBS-domain"/>
    <property type="match status" value="1"/>
</dbReference>
<dbReference type="Pfam" id="PF00571">
    <property type="entry name" value="CBS"/>
    <property type="match status" value="2"/>
</dbReference>
<dbReference type="PANTHER" id="PTHR22777:SF4">
    <property type="entry name" value="UPF0053 PROTEIN SLL1254"/>
    <property type="match status" value="1"/>
</dbReference>
<dbReference type="InterPro" id="IPR002550">
    <property type="entry name" value="CNNM"/>
</dbReference>
<dbReference type="SMART" id="SM00116">
    <property type="entry name" value="CBS"/>
    <property type="match status" value="2"/>
</dbReference>
<keyword evidence="3" id="KW-0677">Repeat</keyword>
<name>A0A7Z1AFH0_9GAMM</name>
<dbReference type="InterPro" id="IPR046342">
    <property type="entry name" value="CBS_dom_sf"/>
</dbReference>
<protein>
    <submittedName>
        <fullName evidence="12">Magnesium and cobalt efflux protein CorC</fullName>
    </submittedName>
</protein>
<keyword evidence="5 7" id="KW-0129">CBS domain</keyword>
<feature type="transmembrane region" description="Helical" evidence="9">
    <location>
        <begin position="127"/>
        <end position="149"/>
    </location>
</feature>
<keyword evidence="2 8" id="KW-0812">Transmembrane</keyword>
<dbReference type="GO" id="GO:0005886">
    <property type="term" value="C:plasma membrane"/>
    <property type="evidence" value="ECO:0007669"/>
    <property type="project" value="TreeGrafter"/>
</dbReference>
<keyword evidence="13" id="KW-1185">Reference proteome</keyword>
<comment type="subcellular location">
    <subcellularLocation>
        <location evidence="1">Membrane</location>
        <topology evidence="1">Multi-pass membrane protein</topology>
    </subcellularLocation>
</comment>
<dbReference type="OrthoDB" id="9798188at2"/>
<feature type="domain" description="CNNM transmembrane" evidence="11">
    <location>
        <begin position="1"/>
        <end position="179"/>
    </location>
</feature>
<dbReference type="InterPro" id="IPR000644">
    <property type="entry name" value="CBS_dom"/>
</dbReference>
<dbReference type="AlphaFoldDB" id="A0A7Z1AFH0"/>
<feature type="domain" description="CBS" evidence="10">
    <location>
        <begin position="263"/>
        <end position="321"/>
    </location>
</feature>
<sequence length="352" mass="39423">MLLLIVYVLIALGFSFLCSIAEAVILSITHPYISVLDQEGSRAAPILREMKKDINDPLAAILTLNTTAHTIGAAGAGAQAAVVFGSGYVGVASAVLTFMILVFSEIIPKTLGANYWRQLAPATAYTLRFLIWVLYPFVVMSALLTRLLSRKHSHGHFRKEEFTAMAKAGVEEGKLDLHESLILKNLFLLKETLVTDVMTPRTVVFSLDETLQVMEYFEKHNSNRFSRIPVYRGDRDHVTGFVLRSDLLLSHARGNSENSLDVYRRDIPALPDTSSLQVAFELFIEKRGHIMLVVDQYGSMVGILTLEDILETILGIEIVDEGDRIDDMRKLARRLWKKRAKRMGLEVDEGDE</sequence>
<comment type="caution">
    <text evidence="12">The sequence shown here is derived from an EMBL/GenBank/DDBJ whole genome shotgun (WGS) entry which is preliminary data.</text>
</comment>
<dbReference type="PROSITE" id="PS51371">
    <property type="entry name" value="CBS"/>
    <property type="match status" value="2"/>
</dbReference>
<evidence type="ECO:0000313" key="12">
    <source>
        <dbReference type="EMBL" id="ODJ87867.1"/>
    </source>
</evidence>
<dbReference type="InterPro" id="IPR044751">
    <property type="entry name" value="Ion_transp-like_CBS"/>
</dbReference>
<feature type="domain" description="CBS" evidence="10">
    <location>
        <begin position="193"/>
        <end position="257"/>
    </location>
</feature>